<dbReference type="Proteomes" id="UP001142592">
    <property type="component" value="Unassembled WGS sequence"/>
</dbReference>
<dbReference type="AlphaFoldDB" id="A0A9X3D9E0"/>
<protein>
    <submittedName>
        <fullName evidence="1">GLPGLI family protein</fullName>
    </submittedName>
</protein>
<keyword evidence="2" id="KW-1185">Reference proteome</keyword>
<organism evidence="1 2">
    <name type="scientific">Pedobacter agri</name>
    <dbReference type="NCBI Taxonomy" id="454586"/>
    <lineage>
        <taxon>Bacteria</taxon>
        <taxon>Pseudomonadati</taxon>
        <taxon>Bacteroidota</taxon>
        <taxon>Sphingobacteriia</taxon>
        <taxon>Sphingobacteriales</taxon>
        <taxon>Sphingobacteriaceae</taxon>
        <taxon>Pedobacter</taxon>
    </lineage>
</organism>
<dbReference type="EMBL" id="JAPJUH010000001">
    <property type="protein sequence ID" value="MCX3263423.1"/>
    <property type="molecule type" value="Genomic_DNA"/>
</dbReference>
<evidence type="ECO:0000313" key="1">
    <source>
        <dbReference type="EMBL" id="MCX3263423.1"/>
    </source>
</evidence>
<name>A0A9X3D9E0_9SPHI</name>
<dbReference type="InterPro" id="IPR005901">
    <property type="entry name" value="GLPGLI"/>
</dbReference>
<gene>
    <name evidence="1" type="ORF">OQZ29_01610</name>
</gene>
<accession>A0A9X3D9E0</accession>
<evidence type="ECO:0000313" key="2">
    <source>
        <dbReference type="Proteomes" id="UP001142592"/>
    </source>
</evidence>
<dbReference type="RefSeq" id="WP_051010241.1">
    <property type="nucleotide sequence ID" value="NZ_JAPJUH010000001.1"/>
</dbReference>
<reference evidence="1" key="1">
    <citation type="submission" date="2022-11" db="EMBL/GenBank/DDBJ databases">
        <authorList>
            <person name="Graham C."/>
            <person name="Newman J.D."/>
        </authorList>
    </citation>
    <scope>NUCLEOTIDE SEQUENCE</scope>
    <source>
        <strain evidence="1">DSM 19486</strain>
    </source>
</reference>
<comment type="caution">
    <text evidence="1">The sequence shown here is derived from an EMBL/GenBank/DDBJ whole genome shotgun (WGS) entry which is preliminary data.</text>
</comment>
<sequence length="253" mass="29010">MKNIISLMLMLMFSVLTFAQKKVILHYSYTQNLAGRTATNFLDQYYDKGRSIEFPVARQKMNDTTIYNGSSVTKNIYLPGNKNKIPFLLKNPASKSLIYAESIWMKAPVLVIDSLNNFKWKISEETKSIDDILCVKAETFFRGRNYCAWFKYDQDIQTGPWKFGGLPGIIYEIADASGSFKYNLTGFEFTENFAAELKVPDAYADDQMMTHQDFISLWKTVKQDTEKNNGKIDHTLTGSSSIKHFVAPLKELY</sequence>
<dbReference type="NCBIfam" id="TIGR01200">
    <property type="entry name" value="GLPGLI"/>
    <property type="match status" value="1"/>
</dbReference>
<proteinExistence type="predicted"/>